<gene>
    <name evidence="3" type="ORF">H072_9879</name>
</gene>
<dbReference type="Proteomes" id="UP000015100">
    <property type="component" value="Unassembled WGS sequence"/>
</dbReference>
<dbReference type="Gene3D" id="2.130.10.10">
    <property type="entry name" value="YVTN repeat-like/Quinoprotein amine dehydrogenase"/>
    <property type="match status" value="2"/>
</dbReference>
<organism evidence="3 4">
    <name type="scientific">Dactylellina haptotyla (strain CBS 200.50)</name>
    <name type="common">Nematode-trapping fungus</name>
    <name type="synonym">Monacrosporium haptotylum</name>
    <dbReference type="NCBI Taxonomy" id="1284197"/>
    <lineage>
        <taxon>Eukaryota</taxon>
        <taxon>Fungi</taxon>
        <taxon>Dikarya</taxon>
        <taxon>Ascomycota</taxon>
        <taxon>Pezizomycotina</taxon>
        <taxon>Orbiliomycetes</taxon>
        <taxon>Orbiliales</taxon>
        <taxon>Orbiliaceae</taxon>
        <taxon>Dactylellina</taxon>
    </lineage>
</organism>
<dbReference type="InterPro" id="IPR056884">
    <property type="entry name" value="NPHP3-like_N"/>
</dbReference>
<dbReference type="SMART" id="SM00320">
    <property type="entry name" value="WD40"/>
    <property type="match status" value="3"/>
</dbReference>
<evidence type="ECO:0000313" key="4">
    <source>
        <dbReference type="Proteomes" id="UP000015100"/>
    </source>
</evidence>
<dbReference type="InterPro" id="IPR036322">
    <property type="entry name" value="WD40_repeat_dom_sf"/>
</dbReference>
<sequence>MIMIGLIDKLSRRSLKRDGNGDAANPASTVSHFFCESHDKFHNNSVSVLRGLLYMLLTKRPELLPHLEEAFRTAGPRLFEDPHHNLFQTLKRIFLKTIEDGKLGSALFLLDGLDECESDVDSLIDLILQSSNTRTSNIRWIISSRKNDSFIKKLESKSHTIDLEQNQAHVKEAVHNYIDLKLNSLDYSESTTAEVSEYLKTKSGDTFLWVHLVFKMLVEDDVSEWDVLSVLEQVPPGLDAFYERMFQKVSVNKRDSNLGYQVLGITITAYRPMRLAEMVHVLQLPKNLESFLQAKTKEFASEYLVDQLEKIIGKCASFLSVRGETVYIVHKSAQDFLWEQKSKMLFPTGPGLFHQQLGDKCLELLSKNLRQDILESRDPGALKNLRQIRSRHASMKTKDPTFQLEYGAAFWVSHRKEATLDEKFETLPTITKKESSSSMAKFLQEHILHWIEVLSVLGILPTIFESLDGLESLTKHLPESEERSTTLQIIRETASFLQLRFEVIRSAPLQVYMVLYLFDSDNYELLRKSMMPSEIYPSVTIVTPSSKPDPSGCLFVLERDYVVYNVLFSSTSKLVTWGGTYTVRVWDTKRGVCEHSFNFTESQGVPVTVIFIDNGGKIFVVTSNWIVFILTCQVGHTGGKVTTHDYLPKFYGFVRLWKWKIRSPNISPRAGNSQVVTFYEDKAHIWDITPEEVSATPLDLAYIRDIEQCTVHEIATISSNEQLVVCSRYNQPGVAVLEVWNSKTRGYITFELPAYEANPALFVFSQLISNYSSIYFIYSLTNTTEIRILDVGGEVPIDIGTLKIPGWNSIPRFEMIHKTDMFAASQDTTIYVWRIGFAVPIYSFESQDRVGNITVSPDNQLLASTHKGIAQGMVKLWDLSKATRQPPQLWLGPDIKPQLPVVYETRNIEHKPVVSRLTLSPCGGFAACIRKGDKGVVVQIYRTATGGVKTLPLPDSKSILGMEFWETGDHKSLFLVSISQDLYLQWWDLSDPETRHGEILSHVILAGDYESILKNNPSLSKHSTPPIIQLSGDSKLLGYAISGLYLSEQQGQDRTPQCRYKDNLFFPVDGQVSELVKTPRKWPVTVELYRINTIASEEAPHPLEFAQSFSTEFVYESLIQPLTNRIKFSPNNKQLAIIFNGRDFLLLDTESGEFINCSHAKFSTIAAAEFTPDSGKLIVLHSEVGTIGIRTVSILDCYSGALLKKCILTKYGITNDMRFVSESNVPLSITTRGDTIWARTDLVTITISLNSAESTTEVHPLHYKSDDSFSFILDNSWLIYGGQRIIWIPPDFRPARGGWKVKHDMVVILSRLGMVYSLRLDLDQIKLYPGESQH</sequence>
<evidence type="ECO:0000256" key="1">
    <source>
        <dbReference type="ARBA" id="ARBA00022737"/>
    </source>
</evidence>
<dbReference type="HOGENOM" id="CLU_000288_6_16_1"/>
<dbReference type="EMBL" id="AQGS01000867">
    <property type="protein sequence ID" value="EPS36555.1"/>
    <property type="molecule type" value="Genomic_DNA"/>
</dbReference>
<dbReference type="OrthoDB" id="5418336at2759"/>
<feature type="domain" description="Nephrocystin 3-like N-terminal" evidence="2">
    <location>
        <begin position="27"/>
        <end position="145"/>
    </location>
</feature>
<keyword evidence="4" id="KW-1185">Reference proteome</keyword>
<keyword evidence="1" id="KW-0677">Repeat</keyword>
<dbReference type="SUPFAM" id="SSF50978">
    <property type="entry name" value="WD40 repeat-like"/>
    <property type="match status" value="1"/>
</dbReference>
<reference evidence="4" key="2">
    <citation type="submission" date="2013-04" db="EMBL/GenBank/DDBJ databases">
        <title>Genomic mechanisms accounting for the adaptation to parasitism in nematode-trapping fungi.</title>
        <authorList>
            <person name="Ahren D.G."/>
        </authorList>
    </citation>
    <scope>NUCLEOTIDE SEQUENCE [LARGE SCALE GENOMIC DNA]</scope>
    <source>
        <strain evidence="4">CBS 200.50</strain>
    </source>
</reference>
<dbReference type="InterPro" id="IPR015943">
    <property type="entry name" value="WD40/YVTN_repeat-like_dom_sf"/>
</dbReference>
<evidence type="ECO:0000313" key="3">
    <source>
        <dbReference type="EMBL" id="EPS36555.1"/>
    </source>
</evidence>
<proteinExistence type="predicted"/>
<comment type="caution">
    <text evidence="3">The sequence shown here is derived from an EMBL/GenBank/DDBJ whole genome shotgun (WGS) entry which is preliminary data.</text>
</comment>
<dbReference type="eggNOG" id="KOG4155">
    <property type="taxonomic scope" value="Eukaryota"/>
</dbReference>
<dbReference type="Pfam" id="PF24883">
    <property type="entry name" value="NPHP3_N"/>
    <property type="match status" value="1"/>
</dbReference>
<dbReference type="SUPFAM" id="SSF82171">
    <property type="entry name" value="DPP6 N-terminal domain-like"/>
    <property type="match status" value="1"/>
</dbReference>
<name>S8A0N6_DACHA</name>
<dbReference type="PANTHER" id="PTHR10039">
    <property type="entry name" value="AMELOGENIN"/>
    <property type="match status" value="1"/>
</dbReference>
<reference evidence="3 4" key="1">
    <citation type="journal article" date="2013" name="PLoS Genet.">
        <title>Genomic mechanisms accounting for the adaptation to parasitism in nematode-trapping fungi.</title>
        <authorList>
            <person name="Meerupati T."/>
            <person name="Andersson K.M."/>
            <person name="Friman E."/>
            <person name="Kumar D."/>
            <person name="Tunlid A."/>
            <person name="Ahren D."/>
        </authorList>
    </citation>
    <scope>NUCLEOTIDE SEQUENCE [LARGE SCALE GENOMIC DNA]</scope>
    <source>
        <strain evidence="3 4">CBS 200.50</strain>
    </source>
</reference>
<dbReference type="InterPro" id="IPR001680">
    <property type="entry name" value="WD40_rpt"/>
</dbReference>
<dbReference type="STRING" id="1284197.S8A0N6"/>
<accession>S8A0N6</accession>
<dbReference type="PANTHER" id="PTHR10039:SF14">
    <property type="entry name" value="NACHT DOMAIN-CONTAINING PROTEIN"/>
    <property type="match status" value="1"/>
</dbReference>
<evidence type="ECO:0000259" key="2">
    <source>
        <dbReference type="Pfam" id="PF24883"/>
    </source>
</evidence>
<protein>
    <recommendedName>
        <fullName evidence="2">Nephrocystin 3-like N-terminal domain-containing protein</fullName>
    </recommendedName>
</protein>